<dbReference type="OrthoDB" id="4525710at2759"/>
<gene>
    <name evidence="1" type="ORF">BU16DRAFT_65063</name>
</gene>
<accession>A0A6A6QP06</accession>
<organism evidence="1 2">
    <name type="scientific">Lophium mytilinum</name>
    <dbReference type="NCBI Taxonomy" id="390894"/>
    <lineage>
        <taxon>Eukaryota</taxon>
        <taxon>Fungi</taxon>
        <taxon>Dikarya</taxon>
        <taxon>Ascomycota</taxon>
        <taxon>Pezizomycotina</taxon>
        <taxon>Dothideomycetes</taxon>
        <taxon>Pleosporomycetidae</taxon>
        <taxon>Mytilinidiales</taxon>
        <taxon>Mytilinidiaceae</taxon>
        <taxon>Lophium</taxon>
    </lineage>
</organism>
<evidence type="ECO:0000313" key="1">
    <source>
        <dbReference type="EMBL" id="KAF2494115.1"/>
    </source>
</evidence>
<keyword evidence="2" id="KW-1185">Reference proteome</keyword>
<protein>
    <submittedName>
        <fullName evidence="1">Uncharacterized protein</fullName>
    </submittedName>
</protein>
<dbReference type="AlphaFoldDB" id="A0A6A6QP06"/>
<sequence>MRDPSRLADGSGLASVVILRLYEESQARQDGQDAESHLLAGHVFAATIASDDRQPATKLAQAAFWVHQRQDIFHAISRQKPVRTSVDESRLWDPGDSSDVHSWTRRAQKLAGQTADFCFGHETEPRGQQFEQLQRLLKQWSEQTWPSFQPLPLAGRGLTAAGMLPEIRFTVNAC</sequence>
<reference evidence="1" key="1">
    <citation type="journal article" date="2020" name="Stud. Mycol.">
        <title>101 Dothideomycetes genomes: a test case for predicting lifestyles and emergence of pathogens.</title>
        <authorList>
            <person name="Haridas S."/>
            <person name="Albert R."/>
            <person name="Binder M."/>
            <person name="Bloem J."/>
            <person name="Labutti K."/>
            <person name="Salamov A."/>
            <person name="Andreopoulos B."/>
            <person name="Baker S."/>
            <person name="Barry K."/>
            <person name="Bills G."/>
            <person name="Bluhm B."/>
            <person name="Cannon C."/>
            <person name="Castanera R."/>
            <person name="Culley D."/>
            <person name="Daum C."/>
            <person name="Ezra D."/>
            <person name="Gonzalez J."/>
            <person name="Henrissat B."/>
            <person name="Kuo A."/>
            <person name="Liang C."/>
            <person name="Lipzen A."/>
            <person name="Lutzoni F."/>
            <person name="Magnuson J."/>
            <person name="Mondo S."/>
            <person name="Nolan M."/>
            <person name="Ohm R."/>
            <person name="Pangilinan J."/>
            <person name="Park H.-J."/>
            <person name="Ramirez L."/>
            <person name="Alfaro M."/>
            <person name="Sun H."/>
            <person name="Tritt A."/>
            <person name="Yoshinaga Y."/>
            <person name="Zwiers L.-H."/>
            <person name="Turgeon B."/>
            <person name="Goodwin S."/>
            <person name="Spatafora J."/>
            <person name="Crous P."/>
            <person name="Grigoriev I."/>
        </authorList>
    </citation>
    <scope>NUCLEOTIDE SEQUENCE</scope>
    <source>
        <strain evidence="1">CBS 269.34</strain>
    </source>
</reference>
<dbReference type="EMBL" id="MU004191">
    <property type="protein sequence ID" value="KAF2494115.1"/>
    <property type="molecule type" value="Genomic_DNA"/>
</dbReference>
<proteinExistence type="predicted"/>
<evidence type="ECO:0000313" key="2">
    <source>
        <dbReference type="Proteomes" id="UP000799750"/>
    </source>
</evidence>
<name>A0A6A6QP06_9PEZI</name>
<dbReference type="Proteomes" id="UP000799750">
    <property type="component" value="Unassembled WGS sequence"/>
</dbReference>